<proteinExistence type="predicted"/>
<dbReference type="PANTHER" id="PTHR21301">
    <property type="entry name" value="REVERSE TRANSCRIPTASE"/>
    <property type="match status" value="1"/>
</dbReference>
<gene>
    <name evidence="2" type="ORF">ECPE_LOCUS2164</name>
</gene>
<keyword evidence="1" id="KW-0732">Signal</keyword>
<dbReference type="PANTHER" id="PTHR21301:SF10">
    <property type="entry name" value="REVERSE TRANSCRIPTASE DOMAIN-CONTAINING PROTEIN"/>
    <property type="match status" value="1"/>
</dbReference>
<dbReference type="EMBL" id="UZAN01039446">
    <property type="protein sequence ID" value="VDP65620.1"/>
    <property type="molecule type" value="Genomic_DNA"/>
</dbReference>
<dbReference type="AlphaFoldDB" id="A0A183A5C9"/>
<reference evidence="2 3" key="2">
    <citation type="submission" date="2018-11" db="EMBL/GenBank/DDBJ databases">
        <authorList>
            <consortium name="Pathogen Informatics"/>
        </authorList>
    </citation>
    <scope>NUCLEOTIDE SEQUENCE [LARGE SCALE GENOMIC DNA]</scope>
    <source>
        <strain evidence="2 3">Egypt</strain>
    </source>
</reference>
<evidence type="ECO:0000313" key="3">
    <source>
        <dbReference type="Proteomes" id="UP000272942"/>
    </source>
</evidence>
<dbReference type="WBParaSite" id="ECPE_0000216401-mRNA-1">
    <property type="protein sequence ID" value="ECPE_0000216401-mRNA-1"/>
    <property type="gene ID" value="ECPE_0000216401"/>
</dbReference>
<feature type="chain" id="PRO_5043137832" evidence="1">
    <location>
        <begin position="22"/>
        <end position="157"/>
    </location>
</feature>
<evidence type="ECO:0000313" key="2">
    <source>
        <dbReference type="EMBL" id="VDP65620.1"/>
    </source>
</evidence>
<organism evidence="4">
    <name type="scientific">Echinostoma caproni</name>
    <dbReference type="NCBI Taxonomy" id="27848"/>
    <lineage>
        <taxon>Eukaryota</taxon>
        <taxon>Metazoa</taxon>
        <taxon>Spiralia</taxon>
        <taxon>Lophotrochozoa</taxon>
        <taxon>Platyhelminthes</taxon>
        <taxon>Trematoda</taxon>
        <taxon>Digenea</taxon>
        <taxon>Plagiorchiida</taxon>
        <taxon>Echinostomata</taxon>
        <taxon>Echinostomatoidea</taxon>
        <taxon>Echinostomatidae</taxon>
        <taxon>Echinostoma</taxon>
    </lineage>
</organism>
<dbReference type="Proteomes" id="UP000272942">
    <property type="component" value="Unassembled WGS sequence"/>
</dbReference>
<accession>A0A183A5C9</accession>
<protein>
    <submittedName>
        <fullName evidence="4">Reverse transcriptase domain-containing protein</fullName>
    </submittedName>
</protein>
<name>A0A183A5C9_9TREM</name>
<keyword evidence="3" id="KW-1185">Reference proteome</keyword>
<evidence type="ECO:0000256" key="1">
    <source>
        <dbReference type="SAM" id="SignalP"/>
    </source>
</evidence>
<sequence>MGSRWGHILANIFMASLVTKANKTLTGILLYRRYFSDTLIITQSEELLNELNLLDKDIQVTVETEQYKTNLFLDIVIGGRTDRTISRLVHQKSTWDNQYMHPGSFAPIQSNRATSLCTPDDVQSALFQLTETLKLNGYTKVQCKSQTQDLGGDSTEI</sequence>
<reference evidence="4" key="1">
    <citation type="submission" date="2016-06" db="UniProtKB">
        <authorList>
            <consortium name="WormBaseParasite"/>
        </authorList>
    </citation>
    <scope>IDENTIFICATION</scope>
</reference>
<feature type="signal peptide" evidence="1">
    <location>
        <begin position="1"/>
        <end position="21"/>
    </location>
</feature>
<evidence type="ECO:0000313" key="4">
    <source>
        <dbReference type="WBParaSite" id="ECPE_0000216401-mRNA-1"/>
    </source>
</evidence>